<dbReference type="InterPro" id="IPR006045">
    <property type="entry name" value="Cupin_1"/>
</dbReference>
<keyword evidence="6" id="KW-0732">Signal</keyword>
<evidence type="ECO:0000259" key="7">
    <source>
        <dbReference type="SMART" id="SM00835"/>
    </source>
</evidence>
<evidence type="ECO:0000256" key="6">
    <source>
        <dbReference type="SAM" id="SignalP"/>
    </source>
</evidence>
<comment type="similarity">
    <text evidence="2">Belongs to the germin family.</text>
</comment>
<dbReference type="GO" id="GO:0005576">
    <property type="term" value="C:extracellular region"/>
    <property type="evidence" value="ECO:0007669"/>
    <property type="project" value="UniProtKB-SubCell"/>
</dbReference>
<dbReference type="SMART" id="SM00835">
    <property type="entry name" value="Cupin_1"/>
    <property type="match status" value="1"/>
</dbReference>
<evidence type="ECO:0000256" key="1">
    <source>
        <dbReference type="ARBA" id="ARBA00004613"/>
    </source>
</evidence>
<dbReference type="Proteomes" id="UP000777438">
    <property type="component" value="Unassembled WGS sequence"/>
</dbReference>
<dbReference type="SUPFAM" id="SSF51182">
    <property type="entry name" value="RmlC-like cupins"/>
    <property type="match status" value="1"/>
</dbReference>
<dbReference type="CDD" id="cd02241">
    <property type="entry name" value="cupin_OxOx"/>
    <property type="match status" value="1"/>
</dbReference>
<gene>
    <name evidence="8" type="ORF">B0T10DRAFT_414385</name>
</gene>
<evidence type="ECO:0000256" key="5">
    <source>
        <dbReference type="ARBA" id="ARBA00023211"/>
    </source>
</evidence>
<dbReference type="InterPro" id="IPR014710">
    <property type="entry name" value="RmlC-like_jellyroll"/>
</dbReference>
<dbReference type="InterPro" id="IPR001929">
    <property type="entry name" value="Germin"/>
</dbReference>
<dbReference type="FunFam" id="2.60.120.10:FF:000150">
    <property type="entry name" value="Spherulin, putative"/>
    <property type="match status" value="1"/>
</dbReference>
<dbReference type="Pfam" id="PF00190">
    <property type="entry name" value="Cupin_1"/>
    <property type="match status" value="1"/>
</dbReference>
<dbReference type="InterPro" id="IPR011051">
    <property type="entry name" value="RmlC_Cupin_sf"/>
</dbReference>
<evidence type="ECO:0000256" key="4">
    <source>
        <dbReference type="ARBA" id="ARBA00022723"/>
    </source>
</evidence>
<protein>
    <submittedName>
        <fullName evidence="8">RmlC-like cupin domain-containing protein</fullName>
    </submittedName>
</protein>
<feature type="signal peptide" evidence="6">
    <location>
        <begin position="1"/>
        <end position="22"/>
    </location>
</feature>
<evidence type="ECO:0000313" key="8">
    <source>
        <dbReference type="EMBL" id="KAH6876551.1"/>
    </source>
</evidence>
<dbReference type="AlphaFoldDB" id="A0A9P9AK49"/>
<keyword evidence="9" id="KW-1185">Reference proteome</keyword>
<organism evidence="8 9">
    <name type="scientific">Thelonectria olida</name>
    <dbReference type="NCBI Taxonomy" id="1576542"/>
    <lineage>
        <taxon>Eukaryota</taxon>
        <taxon>Fungi</taxon>
        <taxon>Dikarya</taxon>
        <taxon>Ascomycota</taxon>
        <taxon>Pezizomycotina</taxon>
        <taxon>Sordariomycetes</taxon>
        <taxon>Hypocreomycetidae</taxon>
        <taxon>Hypocreales</taxon>
        <taxon>Nectriaceae</taxon>
        <taxon>Thelonectria</taxon>
    </lineage>
</organism>
<proteinExistence type="inferred from homology"/>
<name>A0A9P9AK49_9HYPO</name>
<feature type="chain" id="PRO_5040505536" evidence="6">
    <location>
        <begin position="23"/>
        <end position="237"/>
    </location>
</feature>
<dbReference type="OrthoDB" id="1921208at2759"/>
<keyword evidence="5" id="KW-0464">Manganese</keyword>
<evidence type="ECO:0000256" key="2">
    <source>
        <dbReference type="ARBA" id="ARBA00007456"/>
    </source>
</evidence>
<dbReference type="Gene3D" id="2.60.120.10">
    <property type="entry name" value="Jelly Rolls"/>
    <property type="match status" value="1"/>
</dbReference>
<evidence type="ECO:0000256" key="3">
    <source>
        <dbReference type="ARBA" id="ARBA00022525"/>
    </source>
</evidence>
<comment type="subcellular location">
    <subcellularLocation>
        <location evidence="1">Secreted</location>
    </subcellularLocation>
</comment>
<feature type="domain" description="Cupin type-1" evidence="7">
    <location>
        <begin position="61"/>
        <end position="209"/>
    </location>
</feature>
<comment type="caution">
    <text evidence="8">The sequence shown here is derived from an EMBL/GenBank/DDBJ whole genome shotgun (WGS) entry which is preliminary data.</text>
</comment>
<dbReference type="GO" id="GO:0030145">
    <property type="term" value="F:manganese ion binding"/>
    <property type="evidence" value="ECO:0007669"/>
    <property type="project" value="InterPro"/>
</dbReference>
<keyword evidence="4" id="KW-0479">Metal-binding</keyword>
<dbReference type="EMBL" id="JAGPYM010000034">
    <property type="protein sequence ID" value="KAH6876551.1"/>
    <property type="molecule type" value="Genomic_DNA"/>
</dbReference>
<accession>A0A9P9AK49</accession>
<evidence type="ECO:0000313" key="9">
    <source>
        <dbReference type="Proteomes" id="UP000777438"/>
    </source>
</evidence>
<keyword evidence="3" id="KW-0964">Secreted</keyword>
<dbReference type="PANTHER" id="PTHR31238">
    <property type="entry name" value="GERMIN-LIKE PROTEIN SUBFAMILY 3 MEMBER 3"/>
    <property type="match status" value="1"/>
</dbReference>
<reference evidence="8 9" key="1">
    <citation type="journal article" date="2021" name="Nat. Commun.">
        <title>Genetic determinants of endophytism in the Arabidopsis root mycobiome.</title>
        <authorList>
            <person name="Mesny F."/>
            <person name="Miyauchi S."/>
            <person name="Thiergart T."/>
            <person name="Pickel B."/>
            <person name="Atanasova L."/>
            <person name="Karlsson M."/>
            <person name="Huettel B."/>
            <person name="Barry K.W."/>
            <person name="Haridas S."/>
            <person name="Chen C."/>
            <person name="Bauer D."/>
            <person name="Andreopoulos W."/>
            <person name="Pangilinan J."/>
            <person name="LaButti K."/>
            <person name="Riley R."/>
            <person name="Lipzen A."/>
            <person name="Clum A."/>
            <person name="Drula E."/>
            <person name="Henrissat B."/>
            <person name="Kohler A."/>
            <person name="Grigoriev I.V."/>
            <person name="Martin F.M."/>
            <person name="Hacquard S."/>
        </authorList>
    </citation>
    <scope>NUCLEOTIDE SEQUENCE [LARGE SCALE GENOMIC DNA]</scope>
    <source>
        <strain evidence="8 9">MPI-CAGE-CH-0241</strain>
    </source>
</reference>
<sequence length="237" mass="25474">MLSNALLTAAAAIMAFPSLATAAPRTMGRSTPELSLTTQIRLVDTFADRFKLLPDDKDFVYDFNNQTNPAGALANAKTFPALVGTGTSLTVGQIPGCNMAVVHIHPRAAELQAVISGRLYTEQVPEAGVLNSENKQRVIKNELGPGQMTVFYQGSFHTQLNPDCEPAVVVTAFASEDMGTSLIADATFALDDDIIANMFGQAIAGEDIDRVRKALPKTIVYKVEECLAKCGKQKRQI</sequence>